<sequence>MTAEPRSANLTPVNFLTGFLGSGKTTLLQRLLADPAMANAAVLINEFGEVGLDHHLLDRIDDNVVLLKSGCLCCTVRGEVADALQKLDSQRGRGEIPWFDRVVIETTGLADPFPALSTIQSHPVLRSHFAIANVVVTVDAVNGSRQIDERLEAVRQVGAADVIVITKTDMGEATDTDALLEKLNRLNPSARRVIAQEASADDFLVDASAERSEEWLSEALSLSEEFAAPVHHHHHEEEGNHGHAHSSVRSFSMVIEERIDWTGFGMWLTMLLNRHGDRVFRVKGILDIEGEERPVAIHGVQRLVHPPVHMSAWPDRRRQSRIVFIVDGLDPARIEESFHVFNRLSEKVLAQGGTLALRRAS</sequence>
<evidence type="ECO:0000256" key="1">
    <source>
        <dbReference type="ARBA" id="ARBA00022741"/>
    </source>
</evidence>
<dbReference type="InterPro" id="IPR011629">
    <property type="entry name" value="CobW-like_C"/>
</dbReference>
<dbReference type="InterPro" id="IPR027417">
    <property type="entry name" value="P-loop_NTPase"/>
</dbReference>
<proteinExistence type="inferred from homology"/>
<keyword evidence="9" id="KW-1185">Reference proteome</keyword>
<dbReference type="PANTHER" id="PTHR13748:SF62">
    <property type="entry name" value="COBW DOMAIN-CONTAINING PROTEIN"/>
    <property type="match status" value="1"/>
</dbReference>
<evidence type="ECO:0000259" key="7">
    <source>
        <dbReference type="SMART" id="SM00833"/>
    </source>
</evidence>
<dbReference type="CDD" id="cd03112">
    <property type="entry name" value="CobW-like"/>
    <property type="match status" value="1"/>
</dbReference>
<dbReference type="RefSeq" id="WP_223006336.1">
    <property type="nucleotide sequence ID" value="NZ_JAHSQO010000004.1"/>
</dbReference>
<dbReference type="Pfam" id="PF02492">
    <property type="entry name" value="cobW"/>
    <property type="match status" value="1"/>
</dbReference>
<dbReference type="Gene3D" id="3.40.50.300">
    <property type="entry name" value="P-loop containing nucleotide triphosphate hydrolases"/>
    <property type="match status" value="1"/>
</dbReference>
<dbReference type="EMBL" id="JAHSQO010000004">
    <property type="protein sequence ID" value="MBY8917937.1"/>
    <property type="molecule type" value="Genomic_DNA"/>
</dbReference>
<protein>
    <submittedName>
        <fullName evidence="8">GTP-binding protein</fullName>
    </submittedName>
</protein>
<comment type="function">
    <text evidence="5">Zinc chaperone that directly transfers zinc cofactor to target proteins, thereby activating them. Zinc is transferred from the CXCC motif in the GTPase domain to the zinc binding site in target proteins in a process requiring GTP hydrolysis.</text>
</comment>
<dbReference type="PANTHER" id="PTHR13748">
    <property type="entry name" value="COBW-RELATED"/>
    <property type="match status" value="1"/>
</dbReference>
<evidence type="ECO:0000256" key="6">
    <source>
        <dbReference type="ARBA" id="ARBA00049117"/>
    </source>
</evidence>
<reference evidence="8 9" key="1">
    <citation type="submission" date="2021-06" db="EMBL/GenBank/DDBJ databases">
        <title>Nitratireductor porphyridii sp. nov., isolated from a small marine red alga, Porphyridium purpureum in South Korea.</title>
        <authorList>
            <person name="Kim K.H."/>
            <person name="Kristyanto S."/>
            <person name="Jeon C.O."/>
        </authorList>
    </citation>
    <scope>NUCLEOTIDE SEQUENCE [LARGE SCALE GENOMIC DNA]</scope>
    <source>
        <strain evidence="8 9">R6</strain>
    </source>
</reference>
<evidence type="ECO:0000256" key="3">
    <source>
        <dbReference type="ARBA" id="ARBA00023186"/>
    </source>
</evidence>
<comment type="similarity">
    <text evidence="4">Belongs to the SIMIBI class G3E GTPase family. ZNG1 subfamily.</text>
</comment>
<keyword evidence="2" id="KW-0378">Hydrolase</keyword>
<evidence type="ECO:0000256" key="5">
    <source>
        <dbReference type="ARBA" id="ARBA00045658"/>
    </source>
</evidence>
<dbReference type="InterPro" id="IPR051316">
    <property type="entry name" value="Zinc-reg_GTPase_activator"/>
</dbReference>
<dbReference type="Gene3D" id="3.30.1220.10">
    <property type="entry name" value="CobW-like, C-terminal domain"/>
    <property type="match status" value="1"/>
</dbReference>
<dbReference type="SUPFAM" id="SSF90002">
    <property type="entry name" value="Hypothetical protein YjiA, C-terminal domain"/>
    <property type="match status" value="1"/>
</dbReference>
<dbReference type="InterPro" id="IPR003495">
    <property type="entry name" value="CobW/HypB/UreG_nucleotide-bd"/>
</dbReference>
<evidence type="ECO:0000313" key="8">
    <source>
        <dbReference type="EMBL" id="MBY8917937.1"/>
    </source>
</evidence>
<comment type="catalytic activity">
    <reaction evidence="6">
        <text>GTP + H2O = GDP + phosphate + H(+)</text>
        <dbReference type="Rhea" id="RHEA:19669"/>
        <dbReference type="ChEBI" id="CHEBI:15377"/>
        <dbReference type="ChEBI" id="CHEBI:15378"/>
        <dbReference type="ChEBI" id="CHEBI:37565"/>
        <dbReference type="ChEBI" id="CHEBI:43474"/>
        <dbReference type="ChEBI" id="CHEBI:58189"/>
    </reaction>
    <physiologicalReaction direction="left-to-right" evidence="6">
        <dbReference type="Rhea" id="RHEA:19670"/>
    </physiologicalReaction>
</comment>
<evidence type="ECO:0000256" key="4">
    <source>
        <dbReference type="ARBA" id="ARBA00034320"/>
    </source>
</evidence>
<gene>
    <name evidence="8" type="ORF">KVG22_15130</name>
</gene>
<dbReference type="Pfam" id="PF07683">
    <property type="entry name" value="CobW_C"/>
    <property type="match status" value="1"/>
</dbReference>
<comment type="caution">
    <text evidence="8">The sequence shown here is derived from an EMBL/GenBank/DDBJ whole genome shotgun (WGS) entry which is preliminary data.</text>
</comment>
<accession>A0ABS7RAH0</accession>
<dbReference type="SMART" id="SM00833">
    <property type="entry name" value="CobW_C"/>
    <property type="match status" value="1"/>
</dbReference>
<name>A0ABS7RAH0_9HYPH</name>
<dbReference type="InterPro" id="IPR036627">
    <property type="entry name" value="CobW-likC_sf"/>
</dbReference>
<evidence type="ECO:0000313" key="9">
    <source>
        <dbReference type="Proteomes" id="UP000777661"/>
    </source>
</evidence>
<keyword evidence="1" id="KW-0547">Nucleotide-binding</keyword>
<feature type="domain" description="CobW C-terminal" evidence="7">
    <location>
        <begin position="248"/>
        <end position="342"/>
    </location>
</feature>
<keyword evidence="3" id="KW-0143">Chaperone</keyword>
<dbReference type="SUPFAM" id="SSF52540">
    <property type="entry name" value="P-loop containing nucleoside triphosphate hydrolases"/>
    <property type="match status" value="1"/>
</dbReference>
<dbReference type="Proteomes" id="UP000777661">
    <property type="component" value="Unassembled WGS sequence"/>
</dbReference>
<organism evidence="8 9">
    <name type="scientific">Nitratireductor rhodophyticola</name>
    <dbReference type="NCBI Taxonomy" id="2854036"/>
    <lineage>
        <taxon>Bacteria</taxon>
        <taxon>Pseudomonadati</taxon>
        <taxon>Pseudomonadota</taxon>
        <taxon>Alphaproteobacteria</taxon>
        <taxon>Hyphomicrobiales</taxon>
        <taxon>Phyllobacteriaceae</taxon>
        <taxon>Nitratireductor</taxon>
    </lineage>
</organism>
<evidence type="ECO:0000256" key="2">
    <source>
        <dbReference type="ARBA" id="ARBA00022801"/>
    </source>
</evidence>